<accession>A0A834VXM7</accession>
<organism evidence="1 2">
    <name type="scientific">Senna tora</name>
    <dbReference type="NCBI Taxonomy" id="362788"/>
    <lineage>
        <taxon>Eukaryota</taxon>
        <taxon>Viridiplantae</taxon>
        <taxon>Streptophyta</taxon>
        <taxon>Embryophyta</taxon>
        <taxon>Tracheophyta</taxon>
        <taxon>Spermatophyta</taxon>
        <taxon>Magnoliopsida</taxon>
        <taxon>eudicotyledons</taxon>
        <taxon>Gunneridae</taxon>
        <taxon>Pentapetalae</taxon>
        <taxon>rosids</taxon>
        <taxon>fabids</taxon>
        <taxon>Fabales</taxon>
        <taxon>Fabaceae</taxon>
        <taxon>Caesalpinioideae</taxon>
        <taxon>Cassia clade</taxon>
        <taxon>Senna</taxon>
    </lineage>
</organism>
<keyword evidence="2" id="KW-1185">Reference proteome</keyword>
<protein>
    <submittedName>
        <fullName evidence="1">Uncharacterized protein</fullName>
    </submittedName>
</protein>
<proteinExistence type="predicted"/>
<dbReference type="EMBL" id="JAAIUW010000013">
    <property type="protein sequence ID" value="KAF7801888.1"/>
    <property type="molecule type" value="Genomic_DNA"/>
</dbReference>
<sequence>MKASTAASLPPPHVETVVALGSSKDTVVGSGGQSASKHARIDEGNGRLLRQAPKWRVLSLSRGEKDLHKRLDAEIATCSNKDQRLEKMKERFQELR</sequence>
<gene>
    <name evidence="1" type="ORF">G2W53_040999</name>
</gene>
<evidence type="ECO:0000313" key="1">
    <source>
        <dbReference type="EMBL" id="KAF7801888.1"/>
    </source>
</evidence>
<evidence type="ECO:0000313" key="2">
    <source>
        <dbReference type="Proteomes" id="UP000634136"/>
    </source>
</evidence>
<dbReference type="AlphaFoldDB" id="A0A834VXM7"/>
<reference evidence="1" key="1">
    <citation type="submission" date="2020-09" db="EMBL/GenBank/DDBJ databases">
        <title>Genome-Enabled Discovery of Anthraquinone Biosynthesis in Senna tora.</title>
        <authorList>
            <person name="Kang S.-H."/>
            <person name="Pandey R.P."/>
            <person name="Lee C.-M."/>
            <person name="Sim J.-S."/>
            <person name="Jeong J.-T."/>
            <person name="Choi B.-S."/>
            <person name="Jung M."/>
            <person name="Ginzburg D."/>
            <person name="Zhao K."/>
            <person name="Won S.Y."/>
            <person name="Oh T.-J."/>
            <person name="Yu Y."/>
            <person name="Kim N.-H."/>
            <person name="Lee O.R."/>
            <person name="Lee T.-H."/>
            <person name="Bashyal P."/>
            <person name="Kim T.-S."/>
            <person name="Lee W.-H."/>
            <person name="Kawkins C."/>
            <person name="Kim C.-K."/>
            <person name="Kim J.S."/>
            <person name="Ahn B.O."/>
            <person name="Rhee S.Y."/>
            <person name="Sohng J.K."/>
        </authorList>
    </citation>
    <scope>NUCLEOTIDE SEQUENCE</scope>
    <source>
        <tissue evidence="1">Leaf</tissue>
    </source>
</reference>
<dbReference type="Proteomes" id="UP000634136">
    <property type="component" value="Unassembled WGS sequence"/>
</dbReference>
<comment type="caution">
    <text evidence="1">The sequence shown here is derived from an EMBL/GenBank/DDBJ whole genome shotgun (WGS) entry which is preliminary data.</text>
</comment>
<name>A0A834VXM7_9FABA</name>